<dbReference type="Pfam" id="PF13240">
    <property type="entry name" value="Zn_Ribbon_1"/>
    <property type="match status" value="1"/>
</dbReference>
<evidence type="ECO:0000256" key="1">
    <source>
        <dbReference type="SAM" id="MobiDB-lite"/>
    </source>
</evidence>
<keyword evidence="2" id="KW-1133">Transmembrane helix</keyword>
<sequence length="106" mass="11567">MRCKNCGTENPDGSRFCATCGKPLEQEEPAKNVAEQKEEAVQNAEEQKEEVARNTEETLTSTAETKSLTHKKSRGLNKFLIGLACAVVVVVIAAGFLISRAREQSI</sequence>
<comment type="caution">
    <text evidence="4">The sequence shown here is derived from an EMBL/GenBank/DDBJ whole genome shotgun (WGS) entry which is preliminary data.</text>
</comment>
<reference evidence="4 5" key="1">
    <citation type="submission" date="2018-08" db="EMBL/GenBank/DDBJ databases">
        <title>A genome reference for cultivated species of the human gut microbiota.</title>
        <authorList>
            <person name="Zou Y."/>
            <person name="Xue W."/>
            <person name="Luo G."/>
        </authorList>
    </citation>
    <scope>NUCLEOTIDE SEQUENCE [LARGE SCALE GENOMIC DNA]</scope>
    <source>
        <strain evidence="4 5">AM23-3</strain>
    </source>
</reference>
<feature type="compositionally biased region" description="Polar residues" evidence="1">
    <location>
        <begin position="57"/>
        <end position="66"/>
    </location>
</feature>
<organism evidence="4 5">
    <name type="scientific">Coprococcus comes</name>
    <dbReference type="NCBI Taxonomy" id="410072"/>
    <lineage>
        <taxon>Bacteria</taxon>
        <taxon>Bacillati</taxon>
        <taxon>Bacillota</taxon>
        <taxon>Clostridia</taxon>
        <taxon>Lachnospirales</taxon>
        <taxon>Lachnospiraceae</taxon>
        <taxon>Coprococcus</taxon>
    </lineage>
</organism>
<evidence type="ECO:0000259" key="3">
    <source>
        <dbReference type="Pfam" id="PF13240"/>
    </source>
</evidence>
<feature type="transmembrane region" description="Helical" evidence="2">
    <location>
        <begin position="79"/>
        <end position="98"/>
    </location>
</feature>
<accession>A0A414QMZ3</accession>
<feature type="compositionally biased region" description="Basic and acidic residues" evidence="1">
    <location>
        <begin position="29"/>
        <end position="56"/>
    </location>
</feature>
<protein>
    <submittedName>
        <fullName evidence="4">Zinc ribbon domain-containing protein</fullName>
    </submittedName>
</protein>
<evidence type="ECO:0000256" key="2">
    <source>
        <dbReference type="SAM" id="Phobius"/>
    </source>
</evidence>
<dbReference type="AlphaFoldDB" id="A0A414QMZ3"/>
<evidence type="ECO:0000313" key="5">
    <source>
        <dbReference type="Proteomes" id="UP000284579"/>
    </source>
</evidence>
<feature type="domain" description="Zinc-ribbon" evidence="3">
    <location>
        <begin position="3"/>
        <end position="24"/>
    </location>
</feature>
<proteinExistence type="predicted"/>
<feature type="region of interest" description="Disordered" evidence="1">
    <location>
        <begin position="29"/>
        <end position="68"/>
    </location>
</feature>
<keyword evidence="2" id="KW-0472">Membrane</keyword>
<gene>
    <name evidence="4" type="ORF">DW656_11850</name>
</gene>
<keyword evidence="2" id="KW-0812">Transmembrane</keyword>
<dbReference type="Proteomes" id="UP000284579">
    <property type="component" value="Unassembled WGS sequence"/>
</dbReference>
<dbReference type="RefSeq" id="WP_118199279.1">
    <property type="nucleotide sequence ID" value="NZ_QRHO01000017.1"/>
</dbReference>
<name>A0A414QMZ3_9FIRM</name>
<evidence type="ECO:0000313" key="4">
    <source>
        <dbReference type="EMBL" id="RHF82163.1"/>
    </source>
</evidence>
<dbReference type="EMBL" id="QRHO01000017">
    <property type="protein sequence ID" value="RHF82163.1"/>
    <property type="molecule type" value="Genomic_DNA"/>
</dbReference>
<dbReference type="InterPro" id="IPR026870">
    <property type="entry name" value="Zinc_ribbon_dom"/>
</dbReference>